<evidence type="ECO:0000313" key="2">
    <source>
        <dbReference type="Proteomes" id="UP000004095"/>
    </source>
</evidence>
<keyword evidence="2" id="KW-1185">Reference proteome</keyword>
<gene>
    <name evidence="1" type="ORF">M23134_00178</name>
</gene>
<evidence type="ECO:0000313" key="1">
    <source>
        <dbReference type="EMBL" id="EAY29024.1"/>
    </source>
</evidence>
<sequence>MQQVKKVLQEVFALQPQAQTHVWQWHQAQQWKYLPALRYSLQELGYHFELLPEKKQDLLTCEEYLKTYTIRENGRKTWPNEWVDATKGTLDQQGLDHLWLKPDEGYLVKLLKASGEEQDLERLKKVVQSKAFKYRGLDKNIEERKQARLRKLQQSIDKQEVVLFLGRQNRVYKALQQKLNERYAGKLRFISDHIWSSRGYIEPGVKASDNRLSLIQAAETIHRLPTLGLSGEAIAQRFIMFSLDNYNAKTCMAAMYSDCNRIARSDGKPKIEGIDKFAFAYTGLTDLELANIVRNKHWLSYTRFCRTGANGEPEELSQQQVLEEYGIKEVPLV</sequence>
<accession>A1ZL58</accession>
<reference evidence="1 2" key="1">
    <citation type="submission" date="2007-01" db="EMBL/GenBank/DDBJ databases">
        <authorList>
            <person name="Haygood M."/>
            <person name="Podell S."/>
            <person name="Anderson C."/>
            <person name="Hopkinson B."/>
            <person name="Roe K."/>
            <person name="Barbeau K."/>
            <person name="Gaasterland T."/>
            <person name="Ferriera S."/>
            <person name="Johnson J."/>
            <person name="Kravitz S."/>
            <person name="Beeson K."/>
            <person name="Sutton G."/>
            <person name="Rogers Y.-H."/>
            <person name="Friedman R."/>
            <person name="Frazier M."/>
            <person name="Venter J.C."/>
        </authorList>
    </citation>
    <scope>NUCLEOTIDE SEQUENCE [LARGE SCALE GENOMIC DNA]</scope>
    <source>
        <strain evidence="1 2">ATCC 23134</strain>
    </source>
</reference>
<organism evidence="1 2">
    <name type="scientific">Microscilla marina ATCC 23134</name>
    <dbReference type="NCBI Taxonomy" id="313606"/>
    <lineage>
        <taxon>Bacteria</taxon>
        <taxon>Pseudomonadati</taxon>
        <taxon>Bacteroidota</taxon>
        <taxon>Cytophagia</taxon>
        <taxon>Cytophagales</taxon>
        <taxon>Microscillaceae</taxon>
        <taxon>Microscilla</taxon>
    </lineage>
</organism>
<name>A1ZL58_MICM2</name>
<dbReference type="EMBL" id="AAWS01000013">
    <property type="protein sequence ID" value="EAY29024.1"/>
    <property type="molecule type" value="Genomic_DNA"/>
</dbReference>
<dbReference type="Proteomes" id="UP000004095">
    <property type="component" value="Unassembled WGS sequence"/>
</dbReference>
<protein>
    <submittedName>
        <fullName evidence="1">Uncharacterized protein</fullName>
    </submittedName>
</protein>
<dbReference type="AlphaFoldDB" id="A1ZL58"/>
<proteinExistence type="predicted"/>
<dbReference type="RefSeq" id="WP_002697253.1">
    <property type="nucleotide sequence ID" value="NZ_AAWS01000013.1"/>
</dbReference>
<comment type="caution">
    <text evidence="1">The sequence shown here is derived from an EMBL/GenBank/DDBJ whole genome shotgun (WGS) entry which is preliminary data.</text>
</comment>